<dbReference type="Gene3D" id="3.30.70.2190">
    <property type="match status" value="1"/>
</dbReference>
<dbReference type="Gene3D" id="3.30.70.2740">
    <property type="match status" value="1"/>
</dbReference>
<dbReference type="Pfam" id="PF02913">
    <property type="entry name" value="FAD-oxidase_C"/>
    <property type="match status" value="1"/>
</dbReference>
<sequence length="228" mass="25101">MGAAMRVTQPPDALHIMLVSITSMMSALQLLTICRADLAVTAFEFFSGEALQQVMRHRNLPAPMAGIAPFYVLVEFESAAGSSAALPVFEKALGQGWALDGVMSQSESDRLRLWQYREGISEAITSRTPYKHDLSVVISQAPAFLEAIEKVVSLESAAFEVIWFGHIGDGNVHLNILRPEDWQIDEFRLACEQLGLKIMAVVAQFKGSISAEHGVGLLKKNYLRHSRS</sequence>
<dbReference type="AlphaFoldDB" id="A0A383EZP0"/>
<proteinExistence type="predicted"/>
<comment type="cofactor">
    <cofactor evidence="1">
        <name>FAD</name>
        <dbReference type="ChEBI" id="CHEBI:57692"/>
    </cofactor>
</comment>
<gene>
    <name evidence="6" type="ORF">METZ01_LOCUS514908</name>
</gene>
<dbReference type="PANTHER" id="PTHR43716">
    <property type="entry name" value="D-2-HYDROXYGLUTARATE DEHYDROGENASE, MITOCHONDRIAL"/>
    <property type="match status" value="1"/>
</dbReference>
<keyword evidence="3" id="KW-0274">FAD</keyword>
<dbReference type="SUPFAM" id="SSF55103">
    <property type="entry name" value="FAD-linked oxidases, C-terminal domain"/>
    <property type="match status" value="1"/>
</dbReference>
<dbReference type="InterPro" id="IPR004113">
    <property type="entry name" value="FAD-bd_oxidored_4_C"/>
</dbReference>
<evidence type="ECO:0000259" key="5">
    <source>
        <dbReference type="Pfam" id="PF02913"/>
    </source>
</evidence>
<evidence type="ECO:0000256" key="4">
    <source>
        <dbReference type="ARBA" id="ARBA00023002"/>
    </source>
</evidence>
<dbReference type="GO" id="GO:0022904">
    <property type="term" value="P:respiratory electron transport chain"/>
    <property type="evidence" value="ECO:0007669"/>
    <property type="project" value="TreeGrafter"/>
</dbReference>
<keyword evidence="4" id="KW-0560">Oxidoreductase</keyword>
<dbReference type="GO" id="GO:0050660">
    <property type="term" value="F:flavin adenine dinucleotide binding"/>
    <property type="evidence" value="ECO:0007669"/>
    <property type="project" value="InterPro"/>
</dbReference>
<feature type="domain" description="FAD-binding oxidoreductase/transferase type 4 C-terminal" evidence="5">
    <location>
        <begin position="15"/>
        <end position="227"/>
    </location>
</feature>
<dbReference type="PANTHER" id="PTHR43716:SF1">
    <property type="entry name" value="D-2-HYDROXYGLUTARATE DEHYDROGENASE, MITOCHONDRIAL"/>
    <property type="match status" value="1"/>
</dbReference>
<dbReference type="InterPro" id="IPR051264">
    <property type="entry name" value="FAD-oxidored/transferase_4"/>
</dbReference>
<evidence type="ECO:0000313" key="6">
    <source>
        <dbReference type="EMBL" id="SVE62054.1"/>
    </source>
</evidence>
<dbReference type="InterPro" id="IPR016164">
    <property type="entry name" value="FAD-linked_Oxase-like_C"/>
</dbReference>
<keyword evidence="2" id="KW-0285">Flavoprotein</keyword>
<feature type="non-terminal residue" evidence="6">
    <location>
        <position position="228"/>
    </location>
</feature>
<protein>
    <recommendedName>
        <fullName evidence="5">FAD-binding oxidoreductase/transferase type 4 C-terminal domain-containing protein</fullName>
    </recommendedName>
</protein>
<reference evidence="6" key="1">
    <citation type="submission" date="2018-05" db="EMBL/GenBank/DDBJ databases">
        <authorList>
            <person name="Lanie J.A."/>
            <person name="Ng W.-L."/>
            <person name="Kazmierczak K.M."/>
            <person name="Andrzejewski T.M."/>
            <person name="Davidsen T.M."/>
            <person name="Wayne K.J."/>
            <person name="Tettelin H."/>
            <person name="Glass J.I."/>
            <person name="Rusch D."/>
            <person name="Podicherti R."/>
            <person name="Tsui H.-C.T."/>
            <person name="Winkler M.E."/>
        </authorList>
    </citation>
    <scope>NUCLEOTIDE SEQUENCE</scope>
</reference>
<evidence type="ECO:0000256" key="2">
    <source>
        <dbReference type="ARBA" id="ARBA00022630"/>
    </source>
</evidence>
<evidence type="ECO:0000256" key="1">
    <source>
        <dbReference type="ARBA" id="ARBA00001974"/>
    </source>
</evidence>
<organism evidence="6">
    <name type="scientific">marine metagenome</name>
    <dbReference type="NCBI Taxonomy" id="408172"/>
    <lineage>
        <taxon>unclassified sequences</taxon>
        <taxon>metagenomes</taxon>
        <taxon>ecological metagenomes</taxon>
    </lineage>
</organism>
<evidence type="ECO:0000256" key="3">
    <source>
        <dbReference type="ARBA" id="ARBA00022827"/>
    </source>
</evidence>
<dbReference type="GO" id="GO:0016491">
    <property type="term" value="F:oxidoreductase activity"/>
    <property type="evidence" value="ECO:0007669"/>
    <property type="project" value="UniProtKB-KW"/>
</dbReference>
<dbReference type="EMBL" id="UINC01230079">
    <property type="protein sequence ID" value="SVE62054.1"/>
    <property type="molecule type" value="Genomic_DNA"/>
</dbReference>
<name>A0A383EZP0_9ZZZZ</name>
<accession>A0A383EZP0</accession>